<evidence type="ECO:0000256" key="5">
    <source>
        <dbReference type="ARBA" id="ARBA00048200"/>
    </source>
</evidence>
<dbReference type="Gene3D" id="3.40.50.720">
    <property type="entry name" value="NAD(P)-binding Rossmann-like Domain"/>
    <property type="match status" value="1"/>
</dbReference>
<dbReference type="EMBL" id="CP022388">
    <property type="protein sequence ID" value="ATA92792.1"/>
    <property type="molecule type" value="Genomic_DNA"/>
</dbReference>
<comment type="catalytic activity">
    <reaction evidence="5">
        <text>dTDP-beta-L-rhamnose + NADP(+) = dTDP-4-dehydro-beta-L-rhamnose + NADPH + H(+)</text>
        <dbReference type="Rhea" id="RHEA:21796"/>
        <dbReference type="ChEBI" id="CHEBI:15378"/>
        <dbReference type="ChEBI" id="CHEBI:57510"/>
        <dbReference type="ChEBI" id="CHEBI:57783"/>
        <dbReference type="ChEBI" id="CHEBI:58349"/>
        <dbReference type="ChEBI" id="CHEBI:62830"/>
        <dbReference type="EC" id="1.1.1.133"/>
    </reaction>
</comment>
<dbReference type="EC" id="1.1.1.133" evidence="3 6"/>
<dbReference type="Proteomes" id="UP000243136">
    <property type="component" value="Chromosome"/>
</dbReference>
<dbReference type="RefSeq" id="WP_095917951.1">
    <property type="nucleotide sequence ID" value="NZ_CP022388.1"/>
</dbReference>
<dbReference type="NCBIfam" id="TIGR01214">
    <property type="entry name" value="rmlD"/>
    <property type="match status" value="1"/>
</dbReference>
<proteinExistence type="inferred from homology"/>
<name>A0A250G5X2_9FLAO</name>
<reference evidence="9" key="1">
    <citation type="submission" date="2017-06" db="EMBL/GenBank/DDBJ databases">
        <title>Capnocytophaga spp. assemblies.</title>
        <authorList>
            <person name="Gulvik C.A."/>
        </authorList>
    </citation>
    <scope>NUCLEOTIDE SEQUENCE [LARGE SCALE GENOMIC DNA]</scope>
    <source>
        <strain evidence="9">H5594</strain>
    </source>
</reference>
<dbReference type="PANTHER" id="PTHR10491">
    <property type="entry name" value="DTDP-4-DEHYDRORHAMNOSE REDUCTASE"/>
    <property type="match status" value="1"/>
</dbReference>
<dbReference type="SUPFAM" id="SSF51735">
    <property type="entry name" value="NAD(P)-binding Rossmann-fold domains"/>
    <property type="match status" value="1"/>
</dbReference>
<comment type="function">
    <text evidence="6">Catalyzes the reduction of dTDP-6-deoxy-L-lyxo-4-hexulose to yield dTDP-L-rhamnose.</text>
</comment>
<gene>
    <name evidence="8" type="primary">rfbD</name>
    <name evidence="8" type="ORF">CGC56_06995</name>
</gene>
<dbReference type="AlphaFoldDB" id="A0A250G5X2"/>
<dbReference type="GO" id="GO:0019305">
    <property type="term" value="P:dTDP-rhamnose biosynthetic process"/>
    <property type="evidence" value="ECO:0007669"/>
    <property type="project" value="UniProtKB-UniPathway"/>
</dbReference>
<feature type="domain" description="RmlD-like substrate binding" evidence="7">
    <location>
        <begin position="3"/>
        <end position="277"/>
    </location>
</feature>
<dbReference type="Pfam" id="PF04321">
    <property type="entry name" value="RmlD_sub_bind"/>
    <property type="match status" value="1"/>
</dbReference>
<evidence type="ECO:0000256" key="1">
    <source>
        <dbReference type="ARBA" id="ARBA00004781"/>
    </source>
</evidence>
<evidence type="ECO:0000256" key="6">
    <source>
        <dbReference type="RuleBase" id="RU364082"/>
    </source>
</evidence>
<evidence type="ECO:0000256" key="3">
    <source>
        <dbReference type="ARBA" id="ARBA00012929"/>
    </source>
</evidence>
<protein>
    <recommendedName>
        <fullName evidence="4 6">dTDP-4-dehydrorhamnose reductase</fullName>
        <ecNumber evidence="3 6">1.1.1.133</ecNumber>
    </recommendedName>
</protein>
<dbReference type="CDD" id="cd05254">
    <property type="entry name" value="dTDP_HR_like_SDR_e"/>
    <property type="match status" value="1"/>
</dbReference>
<sequence length="279" mass="31394">MKNILVTGANGQLGSEIQNIQGKTKNYFFTDASDLDITNRQAISDFVKKNNIQIVVNCAAYTNVDKAEDDIQTANLINNIAVGYLAEVCKENSASLIHISTDYVFGGTKNTPYSETDPTEPLGIYGRTKLEGEKAIQNADIDYLIIRTSWLYSLSFGHNFVKTIQRLSSERNELKVVFDQVGTPTNARDLATFIVHIIEKDLCKKREVYHFSNEGVCSWFDFATEIVRMSGNDCLVKPCLSSEFPSKVKRPSYSVLDKSKLKNDFNYTISHWKEALEGK</sequence>
<dbReference type="InterPro" id="IPR005913">
    <property type="entry name" value="dTDP_dehydrorham_reduct"/>
</dbReference>
<dbReference type="GO" id="GO:0005829">
    <property type="term" value="C:cytosol"/>
    <property type="evidence" value="ECO:0007669"/>
    <property type="project" value="TreeGrafter"/>
</dbReference>
<keyword evidence="6" id="KW-0521">NADP</keyword>
<evidence type="ECO:0000259" key="7">
    <source>
        <dbReference type="Pfam" id="PF04321"/>
    </source>
</evidence>
<evidence type="ECO:0000256" key="2">
    <source>
        <dbReference type="ARBA" id="ARBA00010944"/>
    </source>
</evidence>
<dbReference type="Gene3D" id="3.90.25.10">
    <property type="entry name" value="UDP-galactose 4-epimerase, domain 1"/>
    <property type="match status" value="1"/>
</dbReference>
<comment type="pathway">
    <text evidence="1 6">Carbohydrate biosynthesis; dTDP-L-rhamnose biosynthesis.</text>
</comment>
<evidence type="ECO:0000313" key="9">
    <source>
        <dbReference type="Proteomes" id="UP000243136"/>
    </source>
</evidence>
<dbReference type="InterPro" id="IPR036291">
    <property type="entry name" value="NAD(P)-bd_dom_sf"/>
</dbReference>
<accession>A0A250G5X2</accession>
<dbReference type="PANTHER" id="PTHR10491:SF4">
    <property type="entry name" value="METHIONINE ADENOSYLTRANSFERASE 2 SUBUNIT BETA"/>
    <property type="match status" value="1"/>
</dbReference>
<dbReference type="GO" id="GO:0008831">
    <property type="term" value="F:dTDP-4-dehydrorhamnose reductase activity"/>
    <property type="evidence" value="ECO:0007669"/>
    <property type="project" value="UniProtKB-EC"/>
</dbReference>
<dbReference type="InterPro" id="IPR029903">
    <property type="entry name" value="RmlD-like-bd"/>
</dbReference>
<evidence type="ECO:0000313" key="8">
    <source>
        <dbReference type="EMBL" id="ATA92792.1"/>
    </source>
</evidence>
<keyword evidence="6" id="KW-0560">Oxidoreductase</keyword>
<evidence type="ECO:0000256" key="4">
    <source>
        <dbReference type="ARBA" id="ARBA00017099"/>
    </source>
</evidence>
<organism evidence="8 9">
    <name type="scientific">Capnocytophaga canimorsus</name>
    <dbReference type="NCBI Taxonomy" id="28188"/>
    <lineage>
        <taxon>Bacteria</taxon>
        <taxon>Pseudomonadati</taxon>
        <taxon>Bacteroidota</taxon>
        <taxon>Flavobacteriia</taxon>
        <taxon>Flavobacteriales</taxon>
        <taxon>Flavobacteriaceae</taxon>
        <taxon>Capnocytophaga</taxon>
    </lineage>
</organism>
<dbReference type="UniPathway" id="UPA00124"/>
<comment type="similarity">
    <text evidence="2 6">Belongs to the dTDP-4-dehydrorhamnose reductase family.</text>
</comment>